<protein>
    <recommendedName>
        <fullName evidence="2">Rrf2 family transcriptional regulator</fullName>
    </recommendedName>
</protein>
<feature type="non-terminal residue" evidence="1">
    <location>
        <position position="1"/>
    </location>
</feature>
<dbReference type="SUPFAM" id="SSF46785">
    <property type="entry name" value="Winged helix' DNA-binding domain"/>
    <property type="match status" value="1"/>
</dbReference>
<evidence type="ECO:0008006" key="2">
    <source>
        <dbReference type="Google" id="ProtNLM"/>
    </source>
</evidence>
<evidence type="ECO:0000313" key="1">
    <source>
        <dbReference type="EMBL" id="SVA58844.1"/>
    </source>
</evidence>
<dbReference type="NCBIfam" id="TIGR00738">
    <property type="entry name" value="rrf2_super"/>
    <property type="match status" value="1"/>
</dbReference>
<proteinExistence type="predicted"/>
<accession>A0A381X263</accession>
<dbReference type="InterPro" id="IPR036388">
    <property type="entry name" value="WH-like_DNA-bd_sf"/>
</dbReference>
<dbReference type="InterPro" id="IPR000944">
    <property type="entry name" value="Tscrpt_reg_Rrf2"/>
</dbReference>
<name>A0A381X263_9ZZZZ</name>
<dbReference type="PANTHER" id="PTHR33221">
    <property type="entry name" value="WINGED HELIX-TURN-HELIX TRANSCRIPTIONAL REGULATOR, RRF2 FAMILY"/>
    <property type="match status" value="1"/>
</dbReference>
<dbReference type="Pfam" id="PF02082">
    <property type="entry name" value="Rrf2"/>
    <property type="match status" value="1"/>
</dbReference>
<reference evidence="1" key="1">
    <citation type="submission" date="2018-05" db="EMBL/GenBank/DDBJ databases">
        <authorList>
            <person name="Lanie J.A."/>
            <person name="Ng W.-L."/>
            <person name="Kazmierczak K.M."/>
            <person name="Andrzejewski T.M."/>
            <person name="Davidsen T.M."/>
            <person name="Wayne K.J."/>
            <person name="Tettelin H."/>
            <person name="Glass J.I."/>
            <person name="Rusch D."/>
            <person name="Podicherti R."/>
            <person name="Tsui H.-C.T."/>
            <person name="Winkler M.E."/>
        </authorList>
    </citation>
    <scope>NUCLEOTIDE SEQUENCE</scope>
</reference>
<dbReference type="PROSITE" id="PS51197">
    <property type="entry name" value="HTH_RRF2_2"/>
    <property type="match status" value="1"/>
</dbReference>
<dbReference type="PANTHER" id="PTHR33221:SF15">
    <property type="entry name" value="HTH-TYPE TRANSCRIPTIONAL REGULATOR YWGB-RELATED"/>
    <property type="match status" value="1"/>
</dbReference>
<sequence>VDAEPGDFVMLVPMKVDYGVRALVYLAQHNDEHFISTSTIARAQHIPEPYLLRICSELQKSGLIDSRRGPQGGHKLAKSADDISVSDVVNSVEYSLAPVDCVEEPEGCRLSGACSQRELWSDVEKMLLEHLNQVKIGELLSQQMAMASGASLRVNF</sequence>
<dbReference type="GO" id="GO:0003700">
    <property type="term" value="F:DNA-binding transcription factor activity"/>
    <property type="evidence" value="ECO:0007669"/>
    <property type="project" value="TreeGrafter"/>
</dbReference>
<organism evidence="1">
    <name type="scientific">marine metagenome</name>
    <dbReference type="NCBI Taxonomy" id="408172"/>
    <lineage>
        <taxon>unclassified sequences</taxon>
        <taxon>metagenomes</taxon>
        <taxon>ecological metagenomes</taxon>
    </lineage>
</organism>
<dbReference type="AlphaFoldDB" id="A0A381X263"/>
<dbReference type="GO" id="GO:0005829">
    <property type="term" value="C:cytosol"/>
    <property type="evidence" value="ECO:0007669"/>
    <property type="project" value="TreeGrafter"/>
</dbReference>
<dbReference type="EMBL" id="UINC01013655">
    <property type="protein sequence ID" value="SVA58844.1"/>
    <property type="molecule type" value="Genomic_DNA"/>
</dbReference>
<gene>
    <name evidence="1" type="ORF">METZ01_LOCUS111698</name>
</gene>
<dbReference type="InterPro" id="IPR036390">
    <property type="entry name" value="WH_DNA-bd_sf"/>
</dbReference>
<dbReference type="Gene3D" id="1.10.10.10">
    <property type="entry name" value="Winged helix-like DNA-binding domain superfamily/Winged helix DNA-binding domain"/>
    <property type="match status" value="1"/>
</dbReference>